<dbReference type="EMBL" id="SNRY01003942">
    <property type="protein sequence ID" value="KAA6319248.1"/>
    <property type="molecule type" value="Genomic_DNA"/>
</dbReference>
<evidence type="ECO:0000313" key="2">
    <source>
        <dbReference type="EMBL" id="KAA6319248.1"/>
    </source>
</evidence>
<feature type="domain" description="Antitoxin SocA-like Panacea" evidence="1">
    <location>
        <begin position="29"/>
        <end position="126"/>
    </location>
</feature>
<name>A0A5J4QDV7_9ZZZZ</name>
<accession>A0A5J4QDV7</accession>
<comment type="caution">
    <text evidence="2">The sequence shown here is derived from an EMBL/GenBank/DDBJ whole genome shotgun (WGS) entry which is preliminary data.</text>
</comment>
<protein>
    <recommendedName>
        <fullName evidence="1">Antitoxin SocA-like Panacea domain-containing protein</fullName>
    </recommendedName>
</protein>
<sequence length="147" mass="17309">MAYSGLAIADYFIEKAIEDKNPITNMLVLKMIYFTQGFAFSELGIRLIKDDFYAWKLGPVEVKTYKEFKKYESNKITDISHKKNEELEKLKKKSDIVKFLDKIYTKLIGVNPLILSARTHEIDSPWYNTSLYEKIDSDIIEEYFKEI</sequence>
<dbReference type="AlphaFoldDB" id="A0A5J4QDV7"/>
<organism evidence="2">
    <name type="scientific">termite gut metagenome</name>
    <dbReference type="NCBI Taxonomy" id="433724"/>
    <lineage>
        <taxon>unclassified sequences</taxon>
        <taxon>metagenomes</taxon>
        <taxon>organismal metagenomes</taxon>
    </lineage>
</organism>
<dbReference type="InterPro" id="IPR025272">
    <property type="entry name" value="SocA_Panacea"/>
</dbReference>
<reference evidence="2" key="1">
    <citation type="submission" date="2019-03" db="EMBL/GenBank/DDBJ databases">
        <title>Single cell metagenomics reveals metabolic interactions within the superorganism composed of flagellate Streblomastix strix and complex community of Bacteroidetes bacteria on its surface.</title>
        <authorList>
            <person name="Treitli S.C."/>
            <person name="Kolisko M."/>
            <person name="Husnik F."/>
            <person name="Keeling P."/>
            <person name="Hampl V."/>
        </authorList>
    </citation>
    <scope>NUCLEOTIDE SEQUENCE</scope>
    <source>
        <strain evidence="2">STM</strain>
    </source>
</reference>
<gene>
    <name evidence="2" type="ORF">EZS27_030837</name>
</gene>
<evidence type="ECO:0000259" key="1">
    <source>
        <dbReference type="Pfam" id="PF13274"/>
    </source>
</evidence>
<proteinExistence type="predicted"/>
<dbReference type="Pfam" id="PF13274">
    <property type="entry name" value="SocA_Panacea"/>
    <property type="match status" value="1"/>
</dbReference>